<keyword evidence="3 7" id="KW-0597">Phosphoprotein</keyword>
<dbReference type="CDD" id="cd00156">
    <property type="entry name" value="REC"/>
    <property type="match status" value="1"/>
</dbReference>
<dbReference type="GO" id="GO:0009927">
    <property type="term" value="F:histidine phosphotransfer kinase activity"/>
    <property type="evidence" value="ECO:0007669"/>
    <property type="project" value="TreeGrafter"/>
</dbReference>
<dbReference type="FunFam" id="1.10.287.130:FF:000001">
    <property type="entry name" value="Two-component sensor histidine kinase"/>
    <property type="match status" value="1"/>
</dbReference>
<evidence type="ECO:0000256" key="6">
    <source>
        <dbReference type="ARBA" id="ARBA00023012"/>
    </source>
</evidence>
<dbReference type="PANTHER" id="PTHR43047:SF72">
    <property type="entry name" value="OSMOSENSING HISTIDINE PROTEIN KINASE SLN1"/>
    <property type="match status" value="1"/>
</dbReference>
<dbReference type="InterPro" id="IPR003594">
    <property type="entry name" value="HATPase_dom"/>
</dbReference>
<evidence type="ECO:0000256" key="7">
    <source>
        <dbReference type="PROSITE-ProRule" id="PRU00169"/>
    </source>
</evidence>
<dbReference type="GO" id="GO:0005886">
    <property type="term" value="C:plasma membrane"/>
    <property type="evidence" value="ECO:0007669"/>
    <property type="project" value="TreeGrafter"/>
</dbReference>
<sequence length="652" mass="72187">MTDQVQLLLIEDDEDDYFLTADSLAQCESPKFSISWAQNGDQAIEYLKAQSFDLCLLDYRLGRENAIDVLAKLKALAVSIPVVVLTGQADSVVDDLVMRAGAEDFLTKSEIETPRFMRTIRYALVRREIETERMERNRIEQQNKAKDKFLAHLGHELRTPLASILGYTELLLDDHHNERIQPELSTILNNSKHLLSLLNDLLDMSRIMANKLELSPTPLHLASFLTDLYSLMVMQASEKGLVLTVVADSEIPEEITIDATRLRQVLINLVNNAIKFTPGGQVTIRVKADASEKLLLFSVEDTGIGMPADKLDKIFQPFEQIEDLIHANHGGAGLGLAITRELVNRMGGEICVESTLGQGSQFHFTIPLQCDDMSHWVALDLEAPQRITPASINKDLYGNVLIVDDLRDIRRLTGSLVGTTQANVHYAKNGMEALEKIQESHAAKRAFDLVLMDIHMPVMNGIDCLKALRRADIFIPVVAVTAASRKGLRESLLEQGFDNVIAKPIDREALSEILSQYLHTTPTQQALAPKNDSPPSLVVVEDDEDVADLMTMLLTALGYNTTTAHSAKQAISLIEASPDTFDHVMVDLHLPDANGYDLIKALLKLSDGLTFTIISGAETDPEAVADLPVLQSLLKPVSRDDLSQLDIPIRNK</sequence>
<dbReference type="InterPro" id="IPR036097">
    <property type="entry name" value="HisK_dim/P_sf"/>
</dbReference>
<evidence type="ECO:0000313" key="10">
    <source>
        <dbReference type="EMBL" id="SHG39098.1"/>
    </source>
</evidence>
<dbReference type="Gene3D" id="1.10.287.130">
    <property type="match status" value="1"/>
</dbReference>
<evidence type="ECO:0000256" key="2">
    <source>
        <dbReference type="ARBA" id="ARBA00012438"/>
    </source>
</evidence>
<evidence type="ECO:0000313" key="11">
    <source>
        <dbReference type="Proteomes" id="UP000184520"/>
    </source>
</evidence>
<accession>A0A1M5JEY3</accession>
<dbReference type="SMART" id="SM00448">
    <property type="entry name" value="REC"/>
    <property type="match status" value="3"/>
</dbReference>
<evidence type="ECO:0000256" key="4">
    <source>
        <dbReference type="ARBA" id="ARBA00022679"/>
    </source>
</evidence>
<proteinExistence type="predicted"/>
<organism evidence="10 11">
    <name type="scientific">Marisediminitalea aggregata</name>
    <dbReference type="NCBI Taxonomy" id="634436"/>
    <lineage>
        <taxon>Bacteria</taxon>
        <taxon>Pseudomonadati</taxon>
        <taxon>Pseudomonadota</taxon>
        <taxon>Gammaproteobacteria</taxon>
        <taxon>Alteromonadales</taxon>
        <taxon>Alteromonadaceae</taxon>
        <taxon>Marisediminitalea</taxon>
    </lineage>
</organism>
<dbReference type="CDD" id="cd00082">
    <property type="entry name" value="HisKA"/>
    <property type="match status" value="1"/>
</dbReference>
<dbReference type="InterPro" id="IPR005467">
    <property type="entry name" value="His_kinase_dom"/>
</dbReference>
<keyword evidence="5 10" id="KW-0418">Kinase</keyword>
<dbReference type="CDD" id="cd16922">
    <property type="entry name" value="HATPase_EvgS-ArcB-TorS-like"/>
    <property type="match status" value="1"/>
</dbReference>
<dbReference type="EC" id="2.7.13.3" evidence="2"/>
<evidence type="ECO:0000259" key="8">
    <source>
        <dbReference type="PROSITE" id="PS50109"/>
    </source>
</evidence>
<protein>
    <recommendedName>
        <fullName evidence="2">histidine kinase</fullName>
        <ecNumber evidence="2">2.7.13.3</ecNumber>
    </recommendedName>
</protein>
<keyword evidence="11" id="KW-1185">Reference proteome</keyword>
<keyword evidence="6" id="KW-0902">Two-component regulatory system</keyword>
<dbReference type="Gene3D" id="3.40.50.2300">
    <property type="match status" value="3"/>
</dbReference>
<dbReference type="OrthoDB" id="9810730at2"/>
<evidence type="ECO:0000259" key="9">
    <source>
        <dbReference type="PROSITE" id="PS50110"/>
    </source>
</evidence>
<dbReference type="Pfam" id="PF00512">
    <property type="entry name" value="HisKA"/>
    <property type="match status" value="1"/>
</dbReference>
<dbReference type="Pfam" id="PF02518">
    <property type="entry name" value="HATPase_c"/>
    <property type="match status" value="1"/>
</dbReference>
<dbReference type="SUPFAM" id="SSF55874">
    <property type="entry name" value="ATPase domain of HSP90 chaperone/DNA topoisomerase II/histidine kinase"/>
    <property type="match status" value="1"/>
</dbReference>
<name>A0A1M5JEY3_9ALTE</name>
<dbReference type="InterPro" id="IPR011006">
    <property type="entry name" value="CheY-like_superfamily"/>
</dbReference>
<dbReference type="FunFam" id="3.30.565.10:FF:000010">
    <property type="entry name" value="Sensor histidine kinase RcsC"/>
    <property type="match status" value="1"/>
</dbReference>
<dbReference type="SMART" id="SM00388">
    <property type="entry name" value="HisKA"/>
    <property type="match status" value="1"/>
</dbReference>
<dbReference type="PROSITE" id="PS50109">
    <property type="entry name" value="HIS_KIN"/>
    <property type="match status" value="1"/>
</dbReference>
<dbReference type="CDD" id="cd17546">
    <property type="entry name" value="REC_hyHK_CKI1_RcsC-like"/>
    <property type="match status" value="1"/>
</dbReference>
<dbReference type="EMBL" id="FQWD01000003">
    <property type="protein sequence ID" value="SHG39098.1"/>
    <property type="molecule type" value="Genomic_DNA"/>
</dbReference>
<feature type="domain" description="Response regulatory" evidence="9">
    <location>
        <begin position="399"/>
        <end position="518"/>
    </location>
</feature>
<dbReference type="Gene3D" id="3.30.565.10">
    <property type="entry name" value="Histidine kinase-like ATPase, C-terminal domain"/>
    <property type="match status" value="1"/>
</dbReference>
<dbReference type="AlphaFoldDB" id="A0A1M5JEY3"/>
<dbReference type="SUPFAM" id="SSF52172">
    <property type="entry name" value="CheY-like"/>
    <property type="match status" value="3"/>
</dbReference>
<dbReference type="PROSITE" id="PS50110">
    <property type="entry name" value="RESPONSE_REGULATORY"/>
    <property type="match status" value="3"/>
</dbReference>
<dbReference type="InterPro" id="IPR004358">
    <property type="entry name" value="Sig_transdc_His_kin-like_C"/>
</dbReference>
<dbReference type="PANTHER" id="PTHR43047">
    <property type="entry name" value="TWO-COMPONENT HISTIDINE PROTEIN KINASE"/>
    <property type="match status" value="1"/>
</dbReference>
<evidence type="ECO:0000256" key="3">
    <source>
        <dbReference type="ARBA" id="ARBA00022553"/>
    </source>
</evidence>
<dbReference type="GO" id="GO:0000155">
    <property type="term" value="F:phosphorelay sensor kinase activity"/>
    <property type="evidence" value="ECO:0007669"/>
    <property type="project" value="InterPro"/>
</dbReference>
<evidence type="ECO:0000256" key="1">
    <source>
        <dbReference type="ARBA" id="ARBA00000085"/>
    </source>
</evidence>
<reference evidence="11" key="1">
    <citation type="submission" date="2016-11" db="EMBL/GenBank/DDBJ databases">
        <authorList>
            <person name="Varghese N."/>
            <person name="Submissions S."/>
        </authorList>
    </citation>
    <scope>NUCLEOTIDE SEQUENCE [LARGE SCALE GENOMIC DNA]</scope>
    <source>
        <strain evidence="11">CGMCC 1.8995</strain>
    </source>
</reference>
<keyword evidence="4" id="KW-0808">Transferase</keyword>
<feature type="modified residue" description="4-aspartylphosphate" evidence="7">
    <location>
        <position position="453"/>
    </location>
</feature>
<dbReference type="InterPro" id="IPR003661">
    <property type="entry name" value="HisK_dim/P_dom"/>
</dbReference>
<comment type="catalytic activity">
    <reaction evidence="1">
        <text>ATP + protein L-histidine = ADP + protein N-phospho-L-histidine.</text>
        <dbReference type="EC" id="2.7.13.3"/>
    </reaction>
</comment>
<feature type="modified residue" description="4-aspartylphosphate" evidence="7">
    <location>
        <position position="587"/>
    </location>
</feature>
<feature type="modified residue" description="4-aspartylphosphate" evidence="7">
    <location>
        <position position="58"/>
    </location>
</feature>
<feature type="domain" description="Histidine kinase" evidence="8">
    <location>
        <begin position="152"/>
        <end position="370"/>
    </location>
</feature>
<feature type="domain" description="Response regulatory" evidence="9">
    <location>
        <begin position="6"/>
        <end position="123"/>
    </location>
</feature>
<dbReference type="Proteomes" id="UP000184520">
    <property type="component" value="Unassembled WGS sequence"/>
</dbReference>
<dbReference type="STRING" id="634436.SAMN05216361_2065"/>
<evidence type="ECO:0000256" key="5">
    <source>
        <dbReference type="ARBA" id="ARBA00022777"/>
    </source>
</evidence>
<dbReference type="SMART" id="SM00387">
    <property type="entry name" value="HATPase_c"/>
    <property type="match status" value="1"/>
</dbReference>
<dbReference type="InterPro" id="IPR001789">
    <property type="entry name" value="Sig_transdc_resp-reg_receiver"/>
</dbReference>
<gene>
    <name evidence="10" type="ORF">SAMN05216361_2065</name>
</gene>
<feature type="domain" description="Response regulatory" evidence="9">
    <location>
        <begin position="536"/>
        <end position="650"/>
    </location>
</feature>
<dbReference type="InterPro" id="IPR036890">
    <property type="entry name" value="HATPase_C_sf"/>
</dbReference>
<dbReference type="PRINTS" id="PR00344">
    <property type="entry name" value="BCTRLSENSOR"/>
</dbReference>
<dbReference type="SUPFAM" id="SSF47384">
    <property type="entry name" value="Homodimeric domain of signal transducing histidine kinase"/>
    <property type="match status" value="1"/>
</dbReference>
<dbReference type="Pfam" id="PF00072">
    <property type="entry name" value="Response_reg"/>
    <property type="match status" value="3"/>
</dbReference>
<dbReference type="RefSeq" id="WP_073321954.1">
    <property type="nucleotide sequence ID" value="NZ_FQWD01000003.1"/>
</dbReference>